<accession>A0A6P2CRH7</accession>
<evidence type="ECO:0000313" key="11">
    <source>
        <dbReference type="Proteomes" id="UP000442244"/>
    </source>
</evidence>
<comment type="function">
    <text evidence="5">Part of a stress-induced multi-chaperone system, it is involved in the recovery of the cell from heat-induced damage, in cooperation with DnaK, DnaJ and GrpE. Acts before DnaK, in the processing of protein aggregates. Protein binding stimulates the ATPase activity; ATP hydrolysis unfolds the denatured protein aggregates, which probably helps expose new hydrophobic binding sites on the surface of ClpB-bound aggregates, contributing to the solubilization and refolding of denatured protein aggregates by DnaK.</text>
</comment>
<dbReference type="PRINTS" id="PR00300">
    <property type="entry name" value="CLPPROTEASEA"/>
</dbReference>
<dbReference type="InterPro" id="IPR001943">
    <property type="entry name" value="UVR_dom"/>
</dbReference>
<evidence type="ECO:0000259" key="8">
    <source>
        <dbReference type="PROSITE" id="PS50151"/>
    </source>
</evidence>
<dbReference type="PROSITE" id="PS51903">
    <property type="entry name" value="CLP_R"/>
    <property type="match status" value="1"/>
</dbReference>
<dbReference type="PANTHER" id="PTHR11638">
    <property type="entry name" value="ATP-DEPENDENT CLP PROTEASE"/>
    <property type="match status" value="1"/>
</dbReference>
<evidence type="ECO:0000256" key="4">
    <source>
        <dbReference type="ARBA" id="ARBA00023186"/>
    </source>
</evidence>
<dbReference type="Pfam" id="PF10431">
    <property type="entry name" value="ClpB_D2-small"/>
    <property type="match status" value="1"/>
</dbReference>
<dbReference type="CDD" id="cd00009">
    <property type="entry name" value="AAA"/>
    <property type="match status" value="1"/>
</dbReference>
<dbReference type="SMART" id="SM01086">
    <property type="entry name" value="ClpB_D2-small"/>
    <property type="match status" value="1"/>
</dbReference>
<dbReference type="PROSITE" id="PS50151">
    <property type="entry name" value="UVR"/>
    <property type="match status" value="1"/>
</dbReference>
<dbReference type="InterPro" id="IPR001270">
    <property type="entry name" value="ClpA/B"/>
</dbReference>
<dbReference type="InterPro" id="IPR003593">
    <property type="entry name" value="AAA+_ATPase"/>
</dbReference>
<feature type="domain" description="Clp R" evidence="9">
    <location>
        <begin position="1"/>
        <end position="153"/>
    </location>
</feature>
<dbReference type="GO" id="GO:0005737">
    <property type="term" value="C:cytoplasm"/>
    <property type="evidence" value="ECO:0007669"/>
    <property type="project" value="TreeGrafter"/>
</dbReference>
<dbReference type="PROSITE" id="PS00870">
    <property type="entry name" value="CLPAB_1"/>
    <property type="match status" value="1"/>
</dbReference>
<dbReference type="FunFam" id="3.40.50.300:FF:000025">
    <property type="entry name" value="ATP-dependent Clp protease subunit"/>
    <property type="match status" value="1"/>
</dbReference>
<dbReference type="GO" id="GO:0006508">
    <property type="term" value="P:proteolysis"/>
    <property type="evidence" value="ECO:0007669"/>
    <property type="project" value="UniProtKB-KW"/>
</dbReference>
<dbReference type="Gene3D" id="4.10.860.10">
    <property type="entry name" value="UVR domain"/>
    <property type="match status" value="1"/>
</dbReference>
<dbReference type="AlphaFoldDB" id="A0A6P2CRH7"/>
<dbReference type="Gene3D" id="1.10.1780.10">
    <property type="entry name" value="Clp, N-terminal domain"/>
    <property type="match status" value="1"/>
</dbReference>
<dbReference type="Pfam" id="PF17871">
    <property type="entry name" value="AAA_lid_9"/>
    <property type="match status" value="1"/>
</dbReference>
<dbReference type="SMART" id="SM00382">
    <property type="entry name" value="AAA"/>
    <property type="match status" value="2"/>
</dbReference>
<evidence type="ECO:0000256" key="7">
    <source>
        <dbReference type="RuleBase" id="RU004432"/>
    </source>
</evidence>
<keyword evidence="2 7" id="KW-0547">Nucleotide-binding</keyword>
<dbReference type="GO" id="GO:0008233">
    <property type="term" value="F:peptidase activity"/>
    <property type="evidence" value="ECO:0007669"/>
    <property type="project" value="UniProtKB-KW"/>
</dbReference>
<dbReference type="Gene3D" id="3.40.50.300">
    <property type="entry name" value="P-loop containing nucleotide triphosphate hydrolases"/>
    <property type="match status" value="2"/>
</dbReference>
<keyword evidence="11" id="KW-1185">Reference proteome</keyword>
<organism evidence="10 11">
    <name type="scientific">Leuconostoc litchii</name>
    <dbReference type="NCBI Taxonomy" id="1981069"/>
    <lineage>
        <taxon>Bacteria</taxon>
        <taxon>Bacillati</taxon>
        <taxon>Bacillota</taxon>
        <taxon>Bacilli</taxon>
        <taxon>Lactobacillales</taxon>
        <taxon>Lactobacillaceae</taxon>
        <taxon>Leuconostoc</taxon>
    </lineage>
</organism>
<dbReference type="EMBL" id="SDGY01000001">
    <property type="protein sequence ID" value="TYC47712.1"/>
    <property type="molecule type" value="Genomic_DNA"/>
</dbReference>
<dbReference type="SUPFAM" id="SSF81923">
    <property type="entry name" value="Double Clp-N motif"/>
    <property type="match status" value="1"/>
</dbReference>
<dbReference type="InterPro" id="IPR036628">
    <property type="entry name" value="Clp_N_dom_sf"/>
</dbReference>
<keyword evidence="4 7" id="KW-0143">Chaperone</keyword>
<evidence type="ECO:0000313" key="10">
    <source>
        <dbReference type="EMBL" id="TYC47712.1"/>
    </source>
</evidence>
<evidence type="ECO:0000256" key="1">
    <source>
        <dbReference type="ARBA" id="ARBA00022737"/>
    </source>
</evidence>
<dbReference type="PROSITE" id="PS00871">
    <property type="entry name" value="CLPAB_2"/>
    <property type="match status" value="1"/>
</dbReference>
<sequence>MDNNYTPSAQNVLVLAQEQAKYFKHQAVGTEHLLLALAIEKEGIASKILGQFNVMDDDVREEIEHFTGYGITSRYDKNIYLPYSPKAADILRQANEELRALAQSKVGTEHILLALLQDESILSSRILLALDVNLQDMRRAILRRLGITDIRKQLKKQEKQQSSAGTPTLDGLARDLTQMARDKKIDAVIGRSKEVRRVIQILSRRTKNNPVLIGEPGVGKTAIAEGLAQKIINGEVPENLSNKRLMALDMGSLVAGTKYRGEFEDRLKKIIEEIYNDGEVILFIDELHTLIGAGGAEGAIDASNILKPALARGELQTLGATTFDEYQKYVESDAALERRFASVTVDEPTQDDAIAILKGIRTHFEQHHKVQIDDDAIEAAVKLSARYISDRFLPDKAIDLMDEAGAKVRIDATTKATPASKVKVRLEQLQTEKELAITSLNFEKAAQLRTEEIKLKKKLDKIEAKSVQDNKEGTERYALHVTEQDIAEVISQQTGVPVMQLEKNEQQRLVNLETVLGRRVIGQKAAVSAVARAIRRARSGLKDPSRPIGAFMFLGPTGVGKTELAKALAEAIFGSEDNLIRIDMSEYQERWSSSRLIGSAPGYVGYDEGGQLTEQVRNHPYSVVLLDEAEKAHQDIFNLMLQVFDDGYLTDSKGRKVDFKNTIIIMTSNLGATRLRDEKSVGFGAVDLKNDHEAVAAKIRETLKETFRPEFINRLDEAIVFESLTKPELHEIVKLMSRSVLQRVAEQGINIKITPAAIDAVASAGFDPEYGARPIRRALQTKIEDALSEELLRGNITTEDSVTIGAKGGEIRISTKPLKKDTTKA</sequence>
<dbReference type="InterPro" id="IPR003959">
    <property type="entry name" value="ATPase_AAA_core"/>
</dbReference>
<feature type="domain" description="UVR" evidence="8">
    <location>
        <begin position="423"/>
        <end position="458"/>
    </location>
</feature>
<dbReference type="InterPro" id="IPR019489">
    <property type="entry name" value="Clp_ATPase_C"/>
</dbReference>
<dbReference type="InterPro" id="IPR004176">
    <property type="entry name" value="Clp_R_N"/>
</dbReference>
<evidence type="ECO:0000256" key="2">
    <source>
        <dbReference type="ARBA" id="ARBA00022741"/>
    </source>
</evidence>
<evidence type="ECO:0000256" key="3">
    <source>
        <dbReference type="ARBA" id="ARBA00022840"/>
    </source>
</evidence>
<proteinExistence type="inferred from homology"/>
<dbReference type="InterPro" id="IPR050130">
    <property type="entry name" value="ClpA_ClpB"/>
</dbReference>
<dbReference type="CDD" id="cd19499">
    <property type="entry name" value="RecA-like_ClpB_Hsp104-like"/>
    <property type="match status" value="1"/>
</dbReference>
<dbReference type="OrthoDB" id="9803641at2"/>
<name>A0A6P2CRH7_9LACO</name>
<keyword evidence="10" id="KW-0378">Hydrolase</keyword>
<dbReference type="Pfam" id="PF02861">
    <property type="entry name" value="Clp_N"/>
    <property type="match status" value="1"/>
</dbReference>
<dbReference type="GO" id="GO:0034605">
    <property type="term" value="P:cellular response to heat"/>
    <property type="evidence" value="ECO:0007669"/>
    <property type="project" value="TreeGrafter"/>
</dbReference>
<keyword evidence="1 6" id="KW-0677">Repeat</keyword>
<dbReference type="Gene3D" id="1.10.8.60">
    <property type="match status" value="2"/>
</dbReference>
<dbReference type="FunFam" id="3.40.50.300:FF:000010">
    <property type="entry name" value="Chaperone clpB 1, putative"/>
    <property type="match status" value="1"/>
</dbReference>
<keyword evidence="3 7" id="KW-0067">ATP-binding</keyword>
<evidence type="ECO:0000259" key="9">
    <source>
        <dbReference type="PROSITE" id="PS51903"/>
    </source>
</evidence>
<dbReference type="RefSeq" id="WP_148605677.1">
    <property type="nucleotide sequence ID" value="NZ_SDGY01000001.1"/>
</dbReference>
<dbReference type="InterPro" id="IPR028299">
    <property type="entry name" value="ClpA/B_CS2"/>
</dbReference>
<dbReference type="GO" id="GO:0016887">
    <property type="term" value="F:ATP hydrolysis activity"/>
    <property type="evidence" value="ECO:0007669"/>
    <property type="project" value="InterPro"/>
</dbReference>
<dbReference type="SUPFAM" id="SSF52540">
    <property type="entry name" value="P-loop containing nucleoside triphosphate hydrolases"/>
    <property type="match status" value="2"/>
</dbReference>
<gene>
    <name evidence="10" type="ORF">ESZ47_06160</name>
</gene>
<keyword evidence="10" id="KW-0645">Protease</keyword>
<comment type="similarity">
    <text evidence="7">Belongs to the ClpA/ClpB family.</text>
</comment>
<reference evidence="10 11" key="1">
    <citation type="submission" date="2019-01" db="EMBL/GenBank/DDBJ databases">
        <title>Leuconostoc litchii sp. nov., a novel lactic acid bacterium isolated from lychee.</title>
        <authorList>
            <person name="Wang L.-T."/>
        </authorList>
    </citation>
    <scope>NUCLEOTIDE SEQUENCE [LARGE SCALE GENOMIC DNA]</scope>
    <source>
        <strain evidence="10 11">MB7</strain>
    </source>
</reference>
<dbReference type="InterPro" id="IPR041546">
    <property type="entry name" value="ClpA/ClpB_AAA_lid"/>
</dbReference>
<evidence type="ECO:0000256" key="5">
    <source>
        <dbReference type="ARBA" id="ARBA00025613"/>
    </source>
</evidence>
<dbReference type="InterPro" id="IPR018368">
    <property type="entry name" value="ClpA/B_CS1"/>
</dbReference>
<dbReference type="Pfam" id="PF07724">
    <property type="entry name" value="AAA_2"/>
    <property type="match status" value="1"/>
</dbReference>
<dbReference type="PANTHER" id="PTHR11638:SF18">
    <property type="entry name" value="HEAT SHOCK PROTEIN 104"/>
    <property type="match status" value="1"/>
</dbReference>
<dbReference type="Pfam" id="PF00004">
    <property type="entry name" value="AAA"/>
    <property type="match status" value="1"/>
</dbReference>
<dbReference type="Proteomes" id="UP000442244">
    <property type="component" value="Unassembled WGS sequence"/>
</dbReference>
<evidence type="ECO:0000256" key="6">
    <source>
        <dbReference type="PROSITE-ProRule" id="PRU01251"/>
    </source>
</evidence>
<protein>
    <submittedName>
        <fullName evidence="10">ATP-dependent Clp protease ATP-binding subunit</fullName>
    </submittedName>
</protein>
<comment type="caution">
    <text evidence="10">The sequence shown here is derived from an EMBL/GenBank/DDBJ whole genome shotgun (WGS) entry which is preliminary data.</text>
</comment>
<dbReference type="GO" id="GO:0005524">
    <property type="term" value="F:ATP binding"/>
    <property type="evidence" value="ECO:0007669"/>
    <property type="project" value="UniProtKB-KW"/>
</dbReference>
<dbReference type="InterPro" id="IPR027417">
    <property type="entry name" value="P-loop_NTPase"/>
</dbReference>